<keyword evidence="1" id="KW-0378">Hydrolase</keyword>
<evidence type="ECO:0000256" key="4">
    <source>
        <dbReference type="SAM" id="MobiDB-lite"/>
    </source>
</evidence>
<feature type="compositionally biased region" description="Basic and acidic residues" evidence="4">
    <location>
        <begin position="18"/>
        <end position="35"/>
    </location>
</feature>
<name>A0ABU4F1E4_9ACTN</name>
<evidence type="ECO:0000256" key="3">
    <source>
        <dbReference type="ARBA" id="ARBA00023098"/>
    </source>
</evidence>
<proteinExistence type="predicted"/>
<dbReference type="InterPro" id="IPR029058">
    <property type="entry name" value="AB_hydrolase_fold"/>
</dbReference>
<dbReference type="Pfam" id="PF03403">
    <property type="entry name" value="PAF-AH_p_II"/>
    <property type="match status" value="1"/>
</dbReference>
<evidence type="ECO:0000313" key="6">
    <source>
        <dbReference type="Proteomes" id="UP001187346"/>
    </source>
</evidence>
<dbReference type="Gene3D" id="3.40.50.1820">
    <property type="entry name" value="alpha/beta hydrolase"/>
    <property type="match status" value="1"/>
</dbReference>
<comment type="caution">
    <text evidence="5">The sequence shown here is derived from an EMBL/GenBank/DDBJ whole genome shotgun (WGS) entry which is preliminary data.</text>
</comment>
<dbReference type="Proteomes" id="UP001187346">
    <property type="component" value="Unassembled WGS sequence"/>
</dbReference>
<gene>
    <name evidence="5" type="ORF">R5A26_00460</name>
</gene>
<dbReference type="EMBL" id="JAWMAJ010000001">
    <property type="protein sequence ID" value="MDV7214414.1"/>
    <property type="molecule type" value="Genomic_DNA"/>
</dbReference>
<evidence type="ECO:0000256" key="2">
    <source>
        <dbReference type="ARBA" id="ARBA00022963"/>
    </source>
</evidence>
<dbReference type="RefSeq" id="WP_317769569.1">
    <property type="nucleotide sequence ID" value="NZ_JAWMAJ010000001.1"/>
</dbReference>
<accession>A0ABU4F1E4</accession>
<organism evidence="5 6">
    <name type="scientific">Streptomyces prunicolor</name>
    <dbReference type="NCBI Taxonomy" id="67348"/>
    <lineage>
        <taxon>Bacteria</taxon>
        <taxon>Bacillati</taxon>
        <taxon>Actinomycetota</taxon>
        <taxon>Actinomycetes</taxon>
        <taxon>Kitasatosporales</taxon>
        <taxon>Streptomycetaceae</taxon>
        <taxon>Streptomyces</taxon>
    </lineage>
</organism>
<protein>
    <recommendedName>
        <fullName evidence="7">Lipase</fullName>
    </recommendedName>
</protein>
<keyword evidence="2" id="KW-0442">Lipid degradation</keyword>
<sequence>MSAAFLAGCGGGGGGTEKSAESPEKSSTKKAEMAQKAEFTLPAPTGKFPVGTKEIHLVDEKRQDPWKSDRKRETMISVWYPAKDAQRYPRQPWISAGAQGAVDTMVAPAGVPKGAVDWAGAKTFGHVGAPRLAGKWPVVLYSPGLGGQRESGTVLVQDLASHGYVVVTMDHTYETTVEFSDGRISTKSACSGTPSVVSPPLRPCSRTSGSTPV</sequence>
<dbReference type="PANTHER" id="PTHR10272">
    <property type="entry name" value="PLATELET-ACTIVATING FACTOR ACETYLHYDROLASE"/>
    <property type="match status" value="1"/>
</dbReference>
<keyword evidence="3" id="KW-0443">Lipid metabolism</keyword>
<keyword evidence="6" id="KW-1185">Reference proteome</keyword>
<dbReference type="SUPFAM" id="SSF53474">
    <property type="entry name" value="alpha/beta-Hydrolases"/>
    <property type="match status" value="1"/>
</dbReference>
<dbReference type="PANTHER" id="PTHR10272:SF0">
    <property type="entry name" value="PLATELET-ACTIVATING FACTOR ACETYLHYDROLASE"/>
    <property type="match status" value="1"/>
</dbReference>
<feature type="region of interest" description="Disordered" evidence="4">
    <location>
        <begin position="1"/>
        <end position="56"/>
    </location>
</feature>
<evidence type="ECO:0000313" key="5">
    <source>
        <dbReference type="EMBL" id="MDV7214414.1"/>
    </source>
</evidence>
<evidence type="ECO:0000256" key="1">
    <source>
        <dbReference type="ARBA" id="ARBA00022801"/>
    </source>
</evidence>
<feature type="region of interest" description="Disordered" evidence="4">
    <location>
        <begin position="188"/>
        <end position="213"/>
    </location>
</feature>
<evidence type="ECO:0008006" key="7">
    <source>
        <dbReference type="Google" id="ProtNLM"/>
    </source>
</evidence>
<reference evidence="5 6" key="1">
    <citation type="submission" date="2023-10" db="EMBL/GenBank/DDBJ databases">
        <title>Characterization of rhizosphere-enriched actinobacteria from wheat plants lab-grown on chernevaya soil.</title>
        <authorList>
            <person name="Tikhonova E.N."/>
            <person name="Konopkin A."/>
            <person name="Kravchenko I.K."/>
        </authorList>
    </citation>
    <scope>NUCLEOTIDE SEQUENCE [LARGE SCALE GENOMIC DNA]</scope>
    <source>
        <strain evidence="5 6">RR29</strain>
    </source>
</reference>